<keyword evidence="2" id="KW-1133">Transmembrane helix</keyword>
<reference evidence="3" key="1">
    <citation type="submission" date="2023-05" db="EMBL/GenBank/DDBJ databases">
        <title>Nepenthes gracilis genome sequencing.</title>
        <authorList>
            <person name="Fukushima K."/>
        </authorList>
    </citation>
    <scope>NUCLEOTIDE SEQUENCE</scope>
    <source>
        <strain evidence="3">SING2019-196</strain>
    </source>
</reference>
<dbReference type="Proteomes" id="UP001279734">
    <property type="component" value="Unassembled WGS sequence"/>
</dbReference>
<evidence type="ECO:0000313" key="3">
    <source>
        <dbReference type="EMBL" id="GMH22137.1"/>
    </source>
</evidence>
<feature type="transmembrane region" description="Helical" evidence="2">
    <location>
        <begin position="366"/>
        <end position="387"/>
    </location>
</feature>
<feature type="compositionally biased region" description="Polar residues" evidence="1">
    <location>
        <begin position="71"/>
        <end position="83"/>
    </location>
</feature>
<gene>
    <name evidence="3" type="ORF">Nepgr_023980</name>
</gene>
<feature type="region of interest" description="Disordered" evidence="1">
    <location>
        <begin position="1"/>
        <end position="171"/>
    </location>
</feature>
<keyword evidence="2" id="KW-0812">Transmembrane</keyword>
<protein>
    <submittedName>
        <fullName evidence="3">Uncharacterized protein</fullName>
    </submittedName>
</protein>
<name>A0AAD3XY72_NEPGR</name>
<evidence type="ECO:0000313" key="4">
    <source>
        <dbReference type="Proteomes" id="UP001279734"/>
    </source>
</evidence>
<feature type="transmembrane region" description="Helical" evidence="2">
    <location>
        <begin position="399"/>
        <end position="423"/>
    </location>
</feature>
<keyword evidence="4" id="KW-1185">Reference proteome</keyword>
<feature type="compositionally biased region" description="Basic and acidic residues" evidence="1">
    <location>
        <begin position="1"/>
        <end position="13"/>
    </location>
</feature>
<keyword evidence="2" id="KW-0472">Membrane</keyword>
<dbReference type="AlphaFoldDB" id="A0AAD3XY72"/>
<comment type="caution">
    <text evidence="3">The sequence shown here is derived from an EMBL/GenBank/DDBJ whole genome shotgun (WGS) entry which is preliminary data.</text>
</comment>
<evidence type="ECO:0000256" key="1">
    <source>
        <dbReference type="SAM" id="MobiDB-lite"/>
    </source>
</evidence>
<feature type="compositionally biased region" description="Basic and acidic residues" evidence="1">
    <location>
        <begin position="88"/>
        <end position="113"/>
    </location>
</feature>
<proteinExistence type="predicted"/>
<accession>A0AAD3XY72</accession>
<feature type="transmembrane region" description="Helical" evidence="2">
    <location>
        <begin position="269"/>
        <end position="287"/>
    </location>
</feature>
<feature type="compositionally biased region" description="Basic and acidic residues" evidence="1">
    <location>
        <begin position="128"/>
        <end position="156"/>
    </location>
</feature>
<sequence>MKFRNRGERDRVKKERKSRRRVEEETRNPAPWAPAGEGEGGPDEIQIAGEDEQCQVCGWPEQAKVIDTPRETNNQTGLRQNFKTAPFEQDKQPQIDHRGSERRDLRETLKPTKPEWPGQRSPKNDSNQPRREALRQKPRERCPRVGRKEEEERRETGGLGTRRPTEAGPAPPCQVSLAALEQCCVVLPMHCWTVDPGSVELDDGWDSNVDADHADWPNGSGWLIDPLVNPKKVHYRRFSTIDAAAHVFGPSYGAGRLLAGLEFYCSRKCGCIGFSLVVMLLLVGFHLHGDGWTTLWYSELMILRGKVEGCNFDAVFCSRSGGSLPQFFPGPLLLHRRHYSRGMCEEIWPMILGPLPHRLVDPGCGLLISMSLVFGAATLADAVMHAVDAARCFVARACVYRVVAYAFGGLLGLGWCANLHPILIGLAPMCNHL</sequence>
<organism evidence="3 4">
    <name type="scientific">Nepenthes gracilis</name>
    <name type="common">Slender pitcher plant</name>
    <dbReference type="NCBI Taxonomy" id="150966"/>
    <lineage>
        <taxon>Eukaryota</taxon>
        <taxon>Viridiplantae</taxon>
        <taxon>Streptophyta</taxon>
        <taxon>Embryophyta</taxon>
        <taxon>Tracheophyta</taxon>
        <taxon>Spermatophyta</taxon>
        <taxon>Magnoliopsida</taxon>
        <taxon>eudicotyledons</taxon>
        <taxon>Gunneridae</taxon>
        <taxon>Pentapetalae</taxon>
        <taxon>Caryophyllales</taxon>
        <taxon>Nepenthaceae</taxon>
        <taxon>Nepenthes</taxon>
    </lineage>
</organism>
<evidence type="ECO:0000256" key="2">
    <source>
        <dbReference type="SAM" id="Phobius"/>
    </source>
</evidence>
<dbReference type="EMBL" id="BSYO01000024">
    <property type="protein sequence ID" value="GMH22137.1"/>
    <property type="molecule type" value="Genomic_DNA"/>
</dbReference>